<dbReference type="Proteomes" id="UP001066276">
    <property type="component" value="Chromosome 10"/>
</dbReference>
<dbReference type="AlphaFoldDB" id="A0AAV7M9I8"/>
<keyword evidence="2" id="KW-1133">Transmembrane helix</keyword>
<feature type="transmembrane region" description="Helical" evidence="2">
    <location>
        <begin position="421"/>
        <end position="442"/>
    </location>
</feature>
<keyword evidence="2" id="KW-0472">Membrane</keyword>
<feature type="region of interest" description="Disordered" evidence="1">
    <location>
        <begin position="367"/>
        <end position="392"/>
    </location>
</feature>
<evidence type="ECO:0000256" key="2">
    <source>
        <dbReference type="SAM" id="Phobius"/>
    </source>
</evidence>
<dbReference type="EMBL" id="JANPWB010000014">
    <property type="protein sequence ID" value="KAJ1099749.1"/>
    <property type="molecule type" value="Genomic_DNA"/>
</dbReference>
<accession>A0AAV7M9I8</accession>
<feature type="region of interest" description="Disordered" evidence="1">
    <location>
        <begin position="139"/>
        <end position="175"/>
    </location>
</feature>
<proteinExistence type="predicted"/>
<organism evidence="3 4">
    <name type="scientific">Pleurodeles waltl</name>
    <name type="common">Iberian ribbed newt</name>
    <dbReference type="NCBI Taxonomy" id="8319"/>
    <lineage>
        <taxon>Eukaryota</taxon>
        <taxon>Metazoa</taxon>
        <taxon>Chordata</taxon>
        <taxon>Craniata</taxon>
        <taxon>Vertebrata</taxon>
        <taxon>Euteleostomi</taxon>
        <taxon>Amphibia</taxon>
        <taxon>Batrachia</taxon>
        <taxon>Caudata</taxon>
        <taxon>Salamandroidea</taxon>
        <taxon>Salamandridae</taxon>
        <taxon>Pleurodelinae</taxon>
        <taxon>Pleurodeles</taxon>
    </lineage>
</organism>
<sequence length="539" mass="57671">MAAPRFFAQSMPVLGGKRVGKPAMAVNTGSQVSKDVVVISDDEEELQEVSRRVVEPVSRGEQVDLVDDGAVFKGIVCSEAGGSGALGRAYASVDFWQPDRGEGTSGCDTSHASGGHGVQVIYLQSGRIVGDQSLPVKVRAPSEHRHEGRVRSGAVHPTSRETAGPVEAQPSTSQGAGAGWAYLDEELLDYEDKVEVPVTSKKRVVVAGEVPGVVQGGHVPAHRQEMSAGNLPRGCVGGPDKVCAVWIVAHSFVRWAEKQAASRHFGRQLGLDGARIKLSWVGKSARWGLGGSKGLALSPPGLIGLPWYDPRPRTGIGLSGRIGRWLRQEDKRSQDPTEEFAFVAPIAGAELVERRARVGIMATLNGKEPEGRLPADQASEDVPGAPPDPQGVPEKSLLSVDIVGLLTQFGKTFALILPVYLLGYLGLSFSWLLVALAVFFWCRQNKIAKGSRLSRALAFLEDEEKSVKLSICTADLPPWVSRQLSLPNLLLCSQTRTDSGISGSALVLTVVSGQVTRILNWGGTEQQVKWALFKPKPVN</sequence>
<evidence type="ECO:0000313" key="4">
    <source>
        <dbReference type="Proteomes" id="UP001066276"/>
    </source>
</evidence>
<dbReference type="GO" id="GO:0005789">
    <property type="term" value="C:endoplasmic reticulum membrane"/>
    <property type="evidence" value="ECO:0007669"/>
    <property type="project" value="TreeGrafter"/>
</dbReference>
<keyword evidence="4" id="KW-1185">Reference proteome</keyword>
<dbReference type="GO" id="GO:0005544">
    <property type="term" value="F:calcium-dependent phospholipid binding"/>
    <property type="evidence" value="ECO:0007669"/>
    <property type="project" value="TreeGrafter"/>
</dbReference>
<keyword evidence="2" id="KW-0812">Transmembrane</keyword>
<evidence type="ECO:0000256" key="1">
    <source>
        <dbReference type="SAM" id="MobiDB-lite"/>
    </source>
</evidence>
<protein>
    <submittedName>
        <fullName evidence="3">Uncharacterized protein</fullName>
    </submittedName>
</protein>
<reference evidence="3" key="1">
    <citation type="journal article" date="2022" name="bioRxiv">
        <title>Sequencing and chromosome-scale assembly of the giantPleurodeles waltlgenome.</title>
        <authorList>
            <person name="Brown T."/>
            <person name="Elewa A."/>
            <person name="Iarovenko S."/>
            <person name="Subramanian E."/>
            <person name="Araus A.J."/>
            <person name="Petzold A."/>
            <person name="Susuki M."/>
            <person name="Suzuki K.-i.T."/>
            <person name="Hayashi T."/>
            <person name="Toyoda A."/>
            <person name="Oliveira C."/>
            <person name="Osipova E."/>
            <person name="Leigh N.D."/>
            <person name="Simon A."/>
            <person name="Yun M.H."/>
        </authorList>
    </citation>
    <scope>NUCLEOTIDE SEQUENCE</scope>
    <source>
        <strain evidence="3">20211129_DDA</strain>
        <tissue evidence="3">Liver</tissue>
    </source>
</reference>
<dbReference type="GO" id="GO:0005509">
    <property type="term" value="F:calcium ion binding"/>
    <property type="evidence" value="ECO:0007669"/>
    <property type="project" value="TreeGrafter"/>
</dbReference>
<gene>
    <name evidence="3" type="ORF">NDU88_004847</name>
</gene>
<dbReference type="GO" id="GO:0031210">
    <property type="term" value="F:phosphatidylcholine binding"/>
    <property type="evidence" value="ECO:0007669"/>
    <property type="project" value="TreeGrafter"/>
</dbReference>
<name>A0AAV7M9I8_PLEWA</name>
<feature type="compositionally biased region" description="Basic and acidic residues" evidence="1">
    <location>
        <begin position="140"/>
        <end position="150"/>
    </location>
</feature>
<dbReference type="GO" id="GO:0035091">
    <property type="term" value="F:phosphatidylinositol binding"/>
    <property type="evidence" value="ECO:0007669"/>
    <property type="project" value="TreeGrafter"/>
</dbReference>
<evidence type="ECO:0000313" key="3">
    <source>
        <dbReference type="EMBL" id="KAJ1099749.1"/>
    </source>
</evidence>
<dbReference type="GO" id="GO:0008429">
    <property type="term" value="F:phosphatidylethanolamine binding"/>
    <property type="evidence" value="ECO:0007669"/>
    <property type="project" value="TreeGrafter"/>
</dbReference>
<dbReference type="InterPro" id="IPR051634">
    <property type="entry name" value="Extended_Synaptotagmin"/>
</dbReference>
<dbReference type="PANTHER" id="PTHR45761">
    <property type="entry name" value="EXTENDED SYNAPTOTAGMIN-LIKE PROTEIN 2, ISOFORM C"/>
    <property type="match status" value="1"/>
</dbReference>
<dbReference type="PANTHER" id="PTHR45761:SF2">
    <property type="entry name" value="EXTENDED SYNAPTOTAGMIN-2"/>
    <property type="match status" value="1"/>
</dbReference>
<comment type="caution">
    <text evidence="3">The sequence shown here is derived from an EMBL/GenBank/DDBJ whole genome shotgun (WGS) entry which is preliminary data.</text>
</comment>